<evidence type="ECO:0000256" key="6">
    <source>
        <dbReference type="SAM" id="Phobius"/>
    </source>
</evidence>
<keyword evidence="4" id="KW-0274">FAD</keyword>
<comment type="cofactor">
    <cofactor evidence="1">
        <name>FAD</name>
        <dbReference type="ChEBI" id="CHEBI:57692"/>
    </cofactor>
</comment>
<sequence>MVKNFTSFPSSMMRGRVKRSRSYLFLFVLFGISMYHVSFVMLSSSFRKSSKVAPKQPPQHLSDLNYDVCIVGAGLSGAVLAERYANVLHKKVVVIEKRSHIGGNCYDYVDEQTGILMNLYGAHLFHTDSEKVWRYVNQWHEEVPWIRWDHEVRAVVDGKLVPVPVNINTVNSLFGLNFRNTSEMTSWLNSIQKKCDGNCANAKEMAESRVGSVLFQKIFASYTKKQWDKDASELEPLVTARIPVRNDFDQRYFSDRFQALPKHGYTKWFERILRSDKITVQLNTDYFALKDLKCGKTFFTGPIDSYFSKEGLPKLEYRSIRFEKTVLRNSGFFQPASVVNYPEPNVPFTRIVEYKHFLWQKSDFTVIVKEFSTDDGEPYYPVPKKTNIALYDKYKELANEAEKKSSIFFVGRLATYKYINMDRAILLALEMFEKIENRTR</sequence>
<evidence type="ECO:0000256" key="5">
    <source>
        <dbReference type="ARBA" id="ARBA00023235"/>
    </source>
</evidence>
<dbReference type="AlphaFoldDB" id="A0A7S4NRY2"/>
<protein>
    <recommendedName>
        <fullName evidence="7">UDP-galactopyranose mutase C-terminal domain-containing protein</fullName>
    </recommendedName>
</protein>
<name>A0A7S4NRY2_GUITH</name>
<dbReference type="PANTHER" id="PTHR21197">
    <property type="entry name" value="UDP-GALACTOPYRANOSE MUTASE"/>
    <property type="match status" value="1"/>
</dbReference>
<dbReference type="NCBIfam" id="TIGR00031">
    <property type="entry name" value="UDP-GALP_mutase"/>
    <property type="match status" value="1"/>
</dbReference>
<evidence type="ECO:0000256" key="3">
    <source>
        <dbReference type="ARBA" id="ARBA00022630"/>
    </source>
</evidence>
<dbReference type="EMBL" id="HBKN01023057">
    <property type="protein sequence ID" value="CAE2305011.1"/>
    <property type="molecule type" value="Transcribed_RNA"/>
</dbReference>
<dbReference type="GO" id="GO:0008767">
    <property type="term" value="F:UDP-galactopyranose mutase activity"/>
    <property type="evidence" value="ECO:0007669"/>
    <property type="project" value="InterPro"/>
</dbReference>
<comment type="similarity">
    <text evidence="2">Belongs to the UDP-galactopyranose/dTDP-fucopyranose mutase family.</text>
</comment>
<dbReference type="Pfam" id="PF03275">
    <property type="entry name" value="GLF"/>
    <property type="match status" value="1"/>
</dbReference>
<dbReference type="InterPro" id="IPR015899">
    <property type="entry name" value="UDP-GalPyranose_mutase_C"/>
</dbReference>
<dbReference type="PANTHER" id="PTHR21197:SF0">
    <property type="entry name" value="UDP-GALACTOPYRANOSE MUTASE"/>
    <property type="match status" value="1"/>
</dbReference>
<dbReference type="InterPro" id="IPR004379">
    <property type="entry name" value="UDP-GALP_mutase"/>
</dbReference>
<proteinExistence type="inferred from homology"/>
<keyword evidence="5" id="KW-0413">Isomerase</keyword>
<keyword evidence="6" id="KW-0812">Transmembrane</keyword>
<keyword evidence="6" id="KW-1133">Transmembrane helix</keyword>
<evidence type="ECO:0000256" key="2">
    <source>
        <dbReference type="ARBA" id="ARBA00009321"/>
    </source>
</evidence>
<keyword evidence="3" id="KW-0285">Flavoprotein</keyword>
<organism evidence="8">
    <name type="scientific">Guillardia theta</name>
    <name type="common">Cryptophyte</name>
    <name type="synonym">Cryptomonas phi</name>
    <dbReference type="NCBI Taxonomy" id="55529"/>
    <lineage>
        <taxon>Eukaryota</taxon>
        <taxon>Cryptophyceae</taxon>
        <taxon>Pyrenomonadales</taxon>
        <taxon>Geminigeraceae</taxon>
        <taxon>Guillardia</taxon>
    </lineage>
</organism>
<accession>A0A7S4NRY2</accession>
<dbReference type="SUPFAM" id="SSF54373">
    <property type="entry name" value="FAD-linked reductases, C-terminal domain"/>
    <property type="match status" value="1"/>
</dbReference>
<evidence type="ECO:0000259" key="7">
    <source>
        <dbReference type="Pfam" id="PF03275"/>
    </source>
</evidence>
<reference evidence="8" key="1">
    <citation type="submission" date="2021-01" db="EMBL/GenBank/DDBJ databases">
        <authorList>
            <person name="Corre E."/>
            <person name="Pelletier E."/>
            <person name="Niang G."/>
            <person name="Scheremetjew M."/>
            <person name="Finn R."/>
            <person name="Kale V."/>
            <person name="Holt S."/>
            <person name="Cochrane G."/>
            <person name="Meng A."/>
            <person name="Brown T."/>
            <person name="Cohen L."/>
        </authorList>
    </citation>
    <scope>NUCLEOTIDE SEQUENCE</scope>
    <source>
        <strain evidence="8">CCMP 2712</strain>
    </source>
</reference>
<dbReference type="SUPFAM" id="SSF51971">
    <property type="entry name" value="Nucleotide-binding domain"/>
    <property type="match status" value="1"/>
</dbReference>
<feature type="domain" description="UDP-galactopyranose mutase C-terminal" evidence="7">
    <location>
        <begin position="217"/>
        <end position="418"/>
    </location>
</feature>
<dbReference type="Gene3D" id="3.40.50.720">
    <property type="entry name" value="NAD(P)-binding Rossmann-like Domain"/>
    <property type="match status" value="3"/>
</dbReference>
<feature type="transmembrane region" description="Helical" evidence="6">
    <location>
        <begin position="21"/>
        <end position="42"/>
    </location>
</feature>
<keyword evidence="6" id="KW-0472">Membrane</keyword>
<evidence type="ECO:0000256" key="4">
    <source>
        <dbReference type="ARBA" id="ARBA00022827"/>
    </source>
</evidence>
<gene>
    <name evidence="8" type="ORF">GTHE00462_LOCUS18107</name>
</gene>
<dbReference type="Pfam" id="PF13450">
    <property type="entry name" value="NAD_binding_8"/>
    <property type="match status" value="1"/>
</dbReference>
<evidence type="ECO:0000256" key="1">
    <source>
        <dbReference type="ARBA" id="ARBA00001974"/>
    </source>
</evidence>
<dbReference type="GO" id="GO:0050660">
    <property type="term" value="F:flavin adenine dinucleotide binding"/>
    <property type="evidence" value="ECO:0007669"/>
    <property type="project" value="TreeGrafter"/>
</dbReference>
<evidence type="ECO:0000313" key="8">
    <source>
        <dbReference type="EMBL" id="CAE2305011.1"/>
    </source>
</evidence>